<name>A0ABX1VUS7_9FIRM</name>
<dbReference type="InterPro" id="IPR007362">
    <property type="entry name" value="DUF429"/>
</dbReference>
<comment type="caution">
    <text evidence="1">The sequence shown here is derived from an EMBL/GenBank/DDBJ whole genome shotgun (WGS) entry which is preliminary data.</text>
</comment>
<organism evidence="1 2">
    <name type="scientific">Lacrimispora defluvii</name>
    <dbReference type="NCBI Taxonomy" id="2719233"/>
    <lineage>
        <taxon>Bacteria</taxon>
        <taxon>Bacillati</taxon>
        <taxon>Bacillota</taxon>
        <taxon>Clostridia</taxon>
        <taxon>Lachnospirales</taxon>
        <taxon>Lachnospiraceae</taxon>
        <taxon>Lacrimispora</taxon>
    </lineage>
</organism>
<dbReference type="Proteomes" id="UP000539052">
    <property type="component" value="Unassembled WGS sequence"/>
</dbReference>
<sequence>MSYITTNSKIHFTPHNPNKDDIDINDIAHALAYMCRANGHFNSFYSVAQHSINCSLEARAKGYSKDVQLACLLHDASEAYMSDITRPVKKLLPQYLDIEERLQKAIYEKFNISDVSPDTIKEIDDTLLYYEFIHLLGEKVFDDEPELIGKPDFTQRDFINVKNEFIDIYNQLTSDVQIFKIVGIDGCDGGWMIAMLSNSRLSIERYNSIDDVLAAHKTADKFIIDIPIGLADSKEEAAYRPDNAARKILKGKSSSLFPVPFRSVARAKTVAEAWNISKALNAGANYMTMGIREAVNKIDIFLQENEAWKNVLCEGHPEVCFALLNGGNPIMEKKSEEQGIEKRLEILEKYGIDRMPVTKHPLFAKYSDDVVDAVCLALIGRFAVEGKSATIPNEDEIKTDSTGLKMQMIIPKL</sequence>
<dbReference type="Gene3D" id="1.10.3210.10">
    <property type="entry name" value="Hypothetical protein af1432"/>
    <property type="match status" value="1"/>
</dbReference>
<dbReference type="SUPFAM" id="SSF109604">
    <property type="entry name" value="HD-domain/PDEase-like"/>
    <property type="match status" value="1"/>
</dbReference>
<accession>A0ABX1VUS7</accession>
<dbReference type="Pfam" id="PF04250">
    <property type="entry name" value="DUF429"/>
    <property type="match status" value="1"/>
</dbReference>
<evidence type="ECO:0000313" key="1">
    <source>
        <dbReference type="EMBL" id="NNJ31800.1"/>
    </source>
</evidence>
<evidence type="ECO:0000313" key="2">
    <source>
        <dbReference type="Proteomes" id="UP000539052"/>
    </source>
</evidence>
<gene>
    <name evidence="1" type="ORF">G9470_18660</name>
</gene>
<dbReference type="RefSeq" id="WP_170822913.1">
    <property type="nucleotide sequence ID" value="NZ_JAAOXG010000039.1"/>
</dbReference>
<reference evidence="1 2" key="1">
    <citation type="submission" date="2020-03" db="EMBL/GenBank/DDBJ databases">
        <title>Genome Sequence of industrial isolate, B5A.</title>
        <authorList>
            <person name="Sharma S."/>
            <person name="Patil P.B."/>
            <person name="Korpole S."/>
        </authorList>
    </citation>
    <scope>NUCLEOTIDE SEQUENCE [LARGE SCALE GENOMIC DNA]</scope>
    <source>
        <strain evidence="1 2">PI-S10-B5A</strain>
    </source>
</reference>
<proteinExistence type="predicted"/>
<keyword evidence="2" id="KW-1185">Reference proteome</keyword>
<protein>
    <submittedName>
        <fullName evidence="1">DUF429 domain-containing protein</fullName>
    </submittedName>
</protein>
<dbReference type="EMBL" id="JAAOXG010000039">
    <property type="protein sequence ID" value="NNJ31800.1"/>
    <property type="molecule type" value="Genomic_DNA"/>
</dbReference>